<feature type="transmembrane region" description="Helical" evidence="6">
    <location>
        <begin position="407"/>
        <end position="426"/>
    </location>
</feature>
<protein>
    <submittedName>
        <fullName evidence="7">Uncharacterized protein</fullName>
    </submittedName>
</protein>
<dbReference type="InterPro" id="IPR050833">
    <property type="entry name" value="Poly_Biosynth_Transport"/>
</dbReference>
<evidence type="ECO:0000256" key="3">
    <source>
        <dbReference type="ARBA" id="ARBA00022692"/>
    </source>
</evidence>
<feature type="transmembrane region" description="Helical" evidence="6">
    <location>
        <begin position="90"/>
        <end position="111"/>
    </location>
</feature>
<name>A0A2J6X1X5_9CHLR</name>
<keyword evidence="3 6" id="KW-0812">Transmembrane</keyword>
<dbReference type="PANTHER" id="PTHR30250:SF26">
    <property type="entry name" value="PSMA PROTEIN"/>
    <property type="match status" value="1"/>
</dbReference>
<feature type="transmembrane region" description="Helical" evidence="6">
    <location>
        <begin position="263"/>
        <end position="285"/>
    </location>
</feature>
<dbReference type="Proteomes" id="UP000243376">
    <property type="component" value="Unassembled WGS sequence"/>
</dbReference>
<feature type="transmembrane region" description="Helical" evidence="6">
    <location>
        <begin position="145"/>
        <end position="166"/>
    </location>
</feature>
<comment type="caution">
    <text evidence="7">The sequence shown here is derived from an EMBL/GenBank/DDBJ whole genome shotgun (WGS) entry which is preliminary data.</text>
</comment>
<dbReference type="AlphaFoldDB" id="A0A2J6X1X5"/>
<evidence type="ECO:0000256" key="5">
    <source>
        <dbReference type="ARBA" id="ARBA00023136"/>
    </source>
</evidence>
<keyword evidence="2" id="KW-1003">Cell membrane</keyword>
<evidence type="ECO:0000256" key="4">
    <source>
        <dbReference type="ARBA" id="ARBA00022989"/>
    </source>
</evidence>
<accession>A0A2J6X1X5</accession>
<comment type="subcellular location">
    <subcellularLocation>
        <location evidence="1">Cell membrane</location>
        <topology evidence="1">Multi-pass membrane protein</topology>
    </subcellularLocation>
</comment>
<feature type="transmembrane region" description="Helical" evidence="6">
    <location>
        <begin position="503"/>
        <end position="525"/>
    </location>
</feature>
<feature type="transmembrane region" description="Helical" evidence="6">
    <location>
        <begin position="375"/>
        <end position="395"/>
    </location>
</feature>
<feature type="transmembrane region" description="Helical" evidence="6">
    <location>
        <begin position="432"/>
        <end position="458"/>
    </location>
</feature>
<keyword evidence="4 6" id="KW-1133">Transmembrane helix</keyword>
<dbReference type="GO" id="GO:0005886">
    <property type="term" value="C:plasma membrane"/>
    <property type="evidence" value="ECO:0007669"/>
    <property type="project" value="UniProtKB-SubCell"/>
</dbReference>
<feature type="transmembrane region" description="Helical" evidence="6">
    <location>
        <begin position="207"/>
        <end position="227"/>
    </location>
</feature>
<evidence type="ECO:0000256" key="1">
    <source>
        <dbReference type="ARBA" id="ARBA00004651"/>
    </source>
</evidence>
<feature type="transmembrane region" description="Helical" evidence="6">
    <location>
        <begin position="470"/>
        <end position="491"/>
    </location>
</feature>
<feature type="transmembrane region" description="Helical" evidence="6">
    <location>
        <begin position="178"/>
        <end position="201"/>
    </location>
</feature>
<evidence type="ECO:0000256" key="6">
    <source>
        <dbReference type="SAM" id="Phobius"/>
    </source>
</evidence>
<feature type="transmembrane region" description="Helical" evidence="6">
    <location>
        <begin position="297"/>
        <end position="324"/>
    </location>
</feature>
<feature type="transmembrane region" description="Helical" evidence="6">
    <location>
        <begin position="345"/>
        <end position="369"/>
    </location>
</feature>
<dbReference type="PANTHER" id="PTHR30250">
    <property type="entry name" value="PST FAMILY PREDICTED COLANIC ACID TRANSPORTER"/>
    <property type="match status" value="1"/>
</dbReference>
<evidence type="ECO:0000313" key="7">
    <source>
        <dbReference type="EMBL" id="PMP77876.1"/>
    </source>
</evidence>
<keyword evidence="5 6" id="KW-0472">Membrane</keyword>
<dbReference type="EMBL" id="PNIQ01000778">
    <property type="protein sequence ID" value="PMP77876.1"/>
    <property type="molecule type" value="Genomic_DNA"/>
</dbReference>
<sequence>MTAQRPSLATQVSRAVLWNALFAPLRLLTEVIATLVKLNQLSQAGFGLLALVRGASNLFGTALDLGIARALPKYIPETEREGGMRAARRLFLLVATIQLAILLVIAVGLALTHRQIEAYLQGLLGGEVMVEAAARAELSQFVAEFHWLIIAAIVILLGLGALYDLLMAVLSSFFRQKAWNSIALAAGLLPQVLVVVAILALPDRWDILGVLVAMVVAPAIAVAMAGWQVWRLQAGIAHEPGSSVWADVRDGLRDLRQALPNGFVRYAAVSYLMTATDFIASFEFINFFNSDIRDVSLLAAGALLVRMALSYLYTPLVGVQVPLFTRVRQGEGGTTNGAYQSLVRLQLLLMIPGGVGLILLAAPGLLVISPQYLDAAPIVWVLTPCLFSESILTTAHNALMVNERLRVVIAARLIALLTVVVLAWWLPSQFGLIGMALTFGLARVAAGLWVTVAGMRLLGLRWPGRFTLRVSAAAAVMGVVVTSLRGFIVLPEGTVDLVSRLGIALQLVLLAGIGALIFLLTLRLLGGLDPADRAHVLKWRLPLQGVIRRLL</sequence>
<gene>
    <name evidence="7" type="ORF">C0184_11560</name>
</gene>
<evidence type="ECO:0000256" key="2">
    <source>
        <dbReference type="ARBA" id="ARBA00022475"/>
    </source>
</evidence>
<reference evidence="7 8" key="1">
    <citation type="submission" date="2018-01" db="EMBL/GenBank/DDBJ databases">
        <title>Metagenomic assembled genomes from two thermal pools in the Uzon Caldera, Kamchatka, Russia.</title>
        <authorList>
            <person name="Wilkins L."/>
            <person name="Ettinger C."/>
        </authorList>
    </citation>
    <scope>NUCLEOTIDE SEQUENCE [LARGE SCALE GENOMIC DNA]</scope>
    <source>
        <strain evidence="7">ZAV-02</strain>
    </source>
</reference>
<evidence type="ECO:0000313" key="8">
    <source>
        <dbReference type="Proteomes" id="UP000243376"/>
    </source>
</evidence>
<organism evidence="7 8">
    <name type="scientific">Chloroflexus aggregans</name>
    <dbReference type="NCBI Taxonomy" id="152260"/>
    <lineage>
        <taxon>Bacteria</taxon>
        <taxon>Bacillati</taxon>
        <taxon>Chloroflexota</taxon>
        <taxon>Chloroflexia</taxon>
        <taxon>Chloroflexales</taxon>
        <taxon>Chloroflexineae</taxon>
        <taxon>Chloroflexaceae</taxon>
        <taxon>Chloroflexus</taxon>
    </lineage>
</organism>
<proteinExistence type="predicted"/>